<dbReference type="PANTHER" id="PTHR38659:SF1">
    <property type="entry name" value="METAL DEPENDENT PHOSPHOHYDROLASE"/>
    <property type="match status" value="1"/>
</dbReference>
<dbReference type="Gene3D" id="1.10.3210.10">
    <property type="entry name" value="Hypothetical protein af1432"/>
    <property type="match status" value="1"/>
</dbReference>
<dbReference type="NCBIfam" id="TIGR00277">
    <property type="entry name" value="HDIG"/>
    <property type="match status" value="1"/>
</dbReference>
<gene>
    <name evidence="2" type="ORF">A2V69_01655</name>
</gene>
<protein>
    <submittedName>
        <fullName evidence="2">Phosphohydrolase</fullName>
    </submittedName>
</protein>
<keyword evidence="2" id="KW-0378">Hydrolase</keyword>
<evidence type="ECO:0000313" key="2">
    <source>
        <dbReference type="EMBL" id="OGZ33214.1"/>
    </source>
</evidence>
<reference evidence="2 3" key="1">
    <citation type="journal article" date="2016" name="Nat. Commun.">
        <title>Thousands of microbial genomes shed light on interconnected biogeochemical processes in an aquifer system.</title>
        <authorList>
            <person name="Anantharaman K."/>
            <person name="Brown C.T."/>
            <person name="Hug L.A."/>
            <person name="Sharon I."/>
            <person name="Castelle C.J."/>
            <person name="Probst A.J."/>
            <person name="Thomas B.C."/>
            <person name="Singh A."/>
            <person name="Wilkins M.J."/>
            <person name="Karaoz U."/>
            <person name="Brodie E.L."/>
            <person name="Williams K.H."/>
            <person name="Hubbard S.S."/>
            <person name="Banfield J.F."/>
        </authorList>
    </citation>
    <scope>NUCLEOTIDE SEQUENCE [LARGE SCALE GENOMIC DNA]</scope>
</reference>
<dbReference type="InterPro" id="IPR003607">
    <property type="entry name" value="HD/PDEase_dom"/>
</dbReference>
<dbReference type="EMBL" id="MHMT01000003">
    <property type="protein sequence ID" value="OGZ33214.1"/>
    <property type="molecule type" value="Genomic_DNA"/>
</dbReference>
<evidence type="ECO:0000259" key="1">
    <source>
        <dbReference type="Pfam" id="PF01966"/>
    </source>
</evidence>
<comment type="caution">
    <text evidence="2">The sequence shown here is derived from an EMBL/GenBank/DDBJ whole genome shotgun (WGS) entry which is preliminary data.</text>
</comment>
<dbReference type="PANTHER" id="PTHR38659">
    <property type="entry name" value="METAL-DEPENDENT PHOSPHOHYDROLASE"/>
    <property type="match status" value="1"/>
</dbReference>
<proteinExistence type="predicted"/>
<dbReference type="AlphaFoldDB" id="A0A1G2F556"/>
<dbReference type="InterPro" id="IPR006675">
    <property type="entry name" value="HDIG_dom"/>
</dbReference>
<dbReference type="CDD" id="cd00077">
    <property type="entry name" value="HDc"/>
    <property type="match status" value="1"/>
</dbReference>
<dbReference type="STRING" id="1801990.A2V69_01655"/>
<sequence length="193" mass="21195">MNREEGLKLVQEKIQNQNLVKHCLATEVCMRELAKHFAKDPSTSLGAGDLEKWGLTGLLHDIDYEETKNDPDKHSILAAEILEKAGLEKDIVDAVKTHNERHGIAPESKMAKAIFTVDPLTGLIVAATLVLPSKKIADLTAENVINRFGEKSFAKGANREIISQCQELLDINLKEFIEIGLKAMQGISGDLGL</sequence>
<dbReference type="SUPFAM" id="SSF109604">
    <property type="entry name" value="HD-domain/PDEase-like"/>
    <property type="match status" value="1"/>
</dbReference>
<dbReference type="Pfam" id="PF01966">
    <property type="entry name" value="HD"/>
    <property type="match status" value="1"/>
</dbReference>
<dbReference type="Proteomes" id="UP000177810">
    <property type="component" value="Unassembled WGS sequence"/>
</dbReference>
<accession>A0A1G2F556</accession>
<dbReference type="GO" id="GO:0016787">
    <property type="term" value="F:hydrolase activity"/>
    <property type="evidence" value="ECO:0007669"/>
    <property type="project" value="UniProtKB-KW"/>
</dbReference>
<name>A0A1G2F556_9BACT</name>
<feature type="domain" description="HD" evidence="1">
    <location>
        <begin position="21"/>
        <end position="111"/>
    </location>
</feature>
<dbReference type="InterPro" id="IPR006674">
    <property type="entry name" value="HD_domain"/>
</dbReference>
<evidence type="ECO:0000313" key="3">
    <source>
        <dbReference type="Proteomes" id="UP000177810"/>
    </source>
</evidence>
<organism evidence="2 3">
    <name type="scientific">Candidatus Portnoybacteria bacterium RBG_13_40_8</name>
    <dbReference type="NCBI Taxonomy" id="1801990"/>
    <lineage>
        <taxon>Bacteria</taxon>
        <taxon>Candidatus Portnoyibacteriota</taxon>
    </lineage>
</organism>